<dbReference type="GO" id="GO:0006364">
    <property type="term" value="P:rRNA processing"/>
    <property type="evidence" value="ECO:0007669"/>
    <property type="project" value="UniProtKB-KW"/>
</dbReference>
<evidence type="ECO:0000313" key="15">
    <source>
        <dbReference type="EMBL" id="ABE51209.1"/>
    </source>
</evidence>
<evidence type="ECO:0000259" key="14">
    <source>
        <dbReference type="Pfam" id="PF03725"/>
    </source>
</evidence>
<dbReference type="AlphaFoldDB" id="Q12ZB7"/>
<dbReference type="InterPro" id="IPR050080">
    <property type="entry name" value="RNase_PH"/>
</dbReference>
<dbReference type="GO" id="GO:0000177">
    <property type="term" value="C:cytoplasmic exosome (RNase complex)"/>
    <property type="evidence" value="ECO:0007669"/>
    <property type="project" value="TreeGrafter"/>
</dbReference>
<feature type="region of interest" description="Disordered" evidence="12">
    <location>
        <begin position="265"/>
        <end position="343"/>
    </location>
</feature>
<keyword evidence="4 11" id="KW-0540">Nuclease</keyword>
<dbReference type="Pfam" id="PF01138">
    <property type="entry name" value="RNase_PH"/>
    <property type="match status" value="1"/>
</dbReference>
<proteinExistence type="inferred from homology"/>
<dbReference type="HOGENOM" id="CLU_063514_0_0_2"/>
<dbReference type="FunFam" id="3.30.230.70:FF:000004">
    <property type="entry name" value="Exosome complex component Rrp41"/>
    <property type="match status" value="1"/>
</dbReference>
<keyword evidence="8" id="KW-0694">RNA-binding</keyword>
<dbReference type="NCBIfam" id="TIGR02065">
    <property type="entry name" value="ECX1"/>
    <property type="match status" value="1"/>
</dbReference>
<dbReference type="Pfam" id="PF03725">
    <property type="entry name" value="RNase_PH_C"/>
    <property type="match status" value="1"/>
</dbReference>
<dbReference type="STRING" id="259564.Mbur_0199"/>
<evidence type="ECO:0000259" key="13">
    <source>
        <dbReference type="Pfam" id="PF01138"/>
    </source>
</evidence>
<dbReference type="CDD" id="cd11366">
    <property type="entry name" value="RNase_PH_archRRP41"/>
    <property type="match status" value="1"/>
</dbReference>
<reference evidence="16" key="1">
    <citation type="journal article" date="2009" name="ISME J.">
        <title>The genome sequence of the psychrophilic archaeon, Methanococcoides burtonii: the role of genome evolution in cold adaptation.</title>
        <authorList>
            <person name="Allen M.A."/>
            <person name="Lauro F.M."/>
            <person name="Williams T.J."/>
            <person name="Burg D."/>
            <person name="Siddiqui K.S."/>
            <person name="De Francisci D."/>
            <person name="Chong K.W."/>
            <person name="Pilak O."/>
            <person name="Chew H.H."/>
            <person name="De Maere M.Z."/>
            <person name="Ting L."/>
            <person name="Katrib M."/>
            <person name="Ng C."/>
            <person name="Sowers K.R."/>
            <person name="Galperin M.Y."/>
            <person name="Anderson I.J."/>
            <person name="Ivanova N."/>
            <person name="Dalin E."/>
            <person name="Martinez M."/>
            <person name="Lapidus A."/>
            <person name="Hauser L."/>
            <person name="Land M."/>
            <person name="Thomas T."/>
            <person name="Cavicchioli R."/>
        </authorList>
    </citation>
    <scope>NUCLEOTIDE SEQUENCE [LARGE SCALE GENOMIC DNA]</scope>
    <source>
        <strain evidence="16">DSM 6242 / NBRC 107633 / OCM 468 / ACE-M</strain>
    </source>
</reference>
<comment type="subunit">
    <text evidence="10 11">Component of the archaeal exosome complex. Forms a hexameric ring-like arrangement composed of 3 Rrp41-Rrp42 heterodimers. The hexameric ring associates with a trimer of Rrp4 and/or Csl4 subunits.</text>
</comment>
<evidence type="ECO:0000256" key="11">
    <source>
        <dbReference type="HAMAP-Rule" id="MF_00591"/>
    </source>
</evidence>
<dbReference type="GO" id="GO:0000956">
    <property type="term" value="P:nuclear-transcribed mRNA catabolic process"/>
    <property type="evidence" value="ECO:0007669"/>
    <property type="project" value="UniProtKB-ARBA"/>
</dbReference>
<dbReference type="InterPro" id="IPR001247">
    <property type="entry name" value="ExoRNase_PH_dom1"/>
</dbReference>
<feature type="domain" description="Exoribonuclease phosphorolytic" evidence="13">
    <location>
        <begin position="23"/>
        <end position="152"/>
    </location>
</feature>
<comment type="function">
    <text evidence="9">Catalytic component of the exosome, which is a complex involved in RNA degradation. Has 3'-&gt;5' exoribonuclease activity. Can also synthesize heteromeric RNA-tails.</text>
</comment>
<dbReference type="InterPro" id="IPR020568">
    <property type="entry name" value="Ribosomal_Su5_D2-typ_SF"/>
</dbReference>
<evidence type="ECO:0000256" key="7">
    <source>
        <dbReference type="ARBA" id="ARBA00022839"/>
    </source>
</evidence>
<dbReference type="SUPFAM" id="SSF55666">
    <property type="entry name" value="Ribonuclease PH domain 2-like"/>
    <property type="match status" value="1"/>
</dbReference>
<evidence type="ECO:0000256" key="4">
    <source>
        <dbReference type="ARBA" id="ARBA00022722"/>
    </source>
</evidence>
<feature type="domain" description="Exoribonuclease phosphorolytic" evidence="14">
    <location>
        <begin position="155"/>
        <end position="215"/>
    </location>
</feature>
<evidence type="ECO:0000256" key="6">
    <source>
        <dbReference type="ARBA" id="ARBA00022835"/>
    </source>
</evidence>
<keyword evidence="16" id="KW-1185">Reference proteome</keyword>
<dbReference type="InterPro" id="IPR011807">
    <property type="entry name" value="Rrp41"/>
</dbReference>
<dbReference type="EC" id="3.1.13.-" evidence="11"/>
<dbReference type="PANTHER" id="PTHR11953">
    <property type="entry name" value="EXOSOME COMPLEX COMPONENT"/>
    <property type="match status" value="1"/>
</dbReference>
<protein>
    <recommendedName>
        <fullName evidence="11">Exosome complex component Rrp41</fullName>
        <ecNumber evidence="11">3.1.13.-</ecNumber>
    </recommendedName>
</protein>
<evidence type="ECO:0000256" key="8">
    <source>
        <dbReference type="ARBA" id="ARBA00022884"/>
    </source>
</evidence>
<keyword evidence="5 11" id="KW-0378">Hydrolase</keyword>
<dbReference type="InterPro" id="IPR036345">
    <property type="entry name" value="ExoRNase_PH_dom2_sf"/>
</dbReference>
<keyword evidence="7 11" id="KW-0269">Exonuclease</keyword>
<keyword evidence="3" id="KW-0698">rRNA processing</keyword>
<dbReference type="Proteomes" id="UP000001979">
    <property type="component" value="Chromosome"/>
</dbReference>
<dbReference type="KEGG" id="mbu:Mbur_0199"/>
<keyword evidence="2 11" id="KW-0963">Cytoplasm</keyword>
<dbReference type="RefSeq" id="WP_011498371.1">
    <property type="nucleotide sequence ID" value="NC_007955.1"/>
</dbReference>
<dbReference type="HAMAP" id="MF_00591">
    <property type="entry name" value="Exosome_Rrp41"/>
    <property type="match status" value="1"/>
</dbReference>
<evidence type="ECO:0000256" key="12">
    <source>
        <dbReference type="SAM" id="MobiDB-lite"/>
    </source>
</evidence>
<dbReference type="SUPFAM" id="SSF54211">
    <property type="entry name" value="Ribosomal protein S5 domain 2-like"/>
    <property type="match status" value="1"/>
</dbReference>
<dbReference type="GO" id="GO:0016075">
    <property type="term" value="P:rRNA catabolic process"/>
    <property type="evidence" value="ECO:0007669"/>
    <property type="project" value="TreeGrafter"/>
</dbReference>
<organism evidence="15 16">
    <name type="scientific">Methanococcoides burtonii (strain DSM 6242 / NBRC 107633 / OCM 468 / ACE-M)</name>
    <dbReference type="NCBI Taxonomy" id="259564"/>
    <lineage>
        <taxon>Archaea</taxon>
        <taxon>Methanobacteriati</taxon>
        <taxon>Methanobacteriota</taxon>
        <taxon>Stenosarchaea group</taxon>
        <taxon>Methanomicrobia</taxon>
        <taxon>Methanosarcinales</taxon>
        <taxon>Methanosarcinaceae</taxon>
        <taxon>Methanococcoides</taxon>
    </lineage>
</organism>
<evidence type="ECO:0000256" key="5">
    <source>
        <dbReference type="ARBA" id="ARBA00022801"/>
    </source>
</evidence>
<gene>
    <name evidence="11 15" type="primary">rrp41</name>
    <name evidence="15" type="ordered locus">Mbur_0199</name>
</gene>
<comment type="function">
    <text evidence="11">Catalytic component of the exosome, which is a complex involved in RNA degradation. Has 3'-&gt;5' exoribonuclease activity. Can also synthesize heteropolymeric RNA-tails.</text>
</comment>
<dbReference type="Gene3D" id="3.30.230.70">
    <property type="entry name" value="GHMP Kinase, N-terminal domain"/>
    <property type="match status" value="1"/>
</dbReference>
<dbReference type="PANTHER" id="PTHR11953:SF0">
    <property type="entry name" value="EXOSOME COMPLEX COMPONENT RRP41"/>
    <property type="match status" value="1"/>
</dbReference>
<dbReference type="GeneID" id="3997166"/>
<comment type="subcellular location">
    <subcellularLocation>
        <location evidence="1 11">Cytoplasm</location>
    </subcellularLocation>
</comment>
<dbReference type="GO" id="GO:0000175">
    <property type="term" value="F:3'-5'-RNA exonuclease activity"/>
    <property type="evidence" value="ECO:0007669"/>
    <property type="project" value="UniProtKB-UniRule"/>
</dbReference>
<name>Q12ZB7_METBU</name>
<sequence length="343" mass="37635">MSDKPVKFIDENGLRLDGRRVDEIRPMTVEMGVLSRADGSCYLEWGNNKVLAAVYGPRELHPRRLQRPSEALVRYRYNMAAFSVEDRIRPGPSRRSTEISKVSGEAFETVVMKQFYPGAVIDVFAEVLQADAGTRTAAINAATLALVDAGIPMKGLVAACAVGKVDGQLVIDLNKPEDNYGDADLPIAMTEDGEITLLQMDGNLTADEIAKGVEMVRKGCEQIFAIQKEALLSKFGTTDEMEILEEAELQAEVEKSGIVEDVEAVSDAEDEELEGEENEELELPDEEEAFTDDGEEDASDEAEDLFGEDVSEFEITENAESEDNSSSETEGNESDEDEGEKNE</sequence>
<keyword evidence="6 11" id="KW-0271">Exosome</keyword>
<comment type="similarity">
    <text evidence="11">Belongs to the RNase PH family. Rrp41 subfamily.</text>
</comment>
<dbReference type="InterPro" id="IPR027408">
    <property type="entry name" value="PNPase/RNase_PH_dom_sf"/>
</dbReference>
<dbReference type="InterPro" id="IPR018336">
    <property type="entry name" value="RNase_PH_CS"/>
</dbReference>
<dbReference type="GO" id="GO:0003723">
    <property type="term" value="F:RNA binding"/>
    <property type="evidence" value="ECO:0007669"/>
    <property type="project" value="UniProtKB-KW"/>
</dbReference>
<evidence type="ECO:0000256" key="10">
    <source>
        <dbReference type="ARBA" id="ARBA00062149"/>
    </source>
</evidence>
<dbReference type="EMBL" id="CP000300">
    <property type="protein sequence ID" value="ABE51209.1"/>
    <property type="molecule type" value="Genomic_DNA"/>
</dbReference>
<dbReference type="OrthoDB" id="24266at2157"/>
<evidence type="ECO:0000256" key="2">
    <source>
        <dbReference type="ARBA" id="ARBA00022490"/>
    </source>
</evidence>
<evidence type="ECO:0000256" key="1">
    <source>
        <dbReference type="ARBA" id="ARBA00004496"/>
    </source>
</evidence>
<evidence type="ECO:0000313" key="16">
    <source>
        <dbReference type="Proteomes" id="UP000001979"/>
    </source>
</evidence>
<dbReference type="InterPro" id="IPR015847">
    <property type="entry name" value="ExoRNase_PH_dom2"/>
</dbReference>
<evidence type="ECO:0000256" key="3">
    <source>
        <dbReference type="ARBA" id="ARBA00022552"/>
    </source>
</evidence>
<evidence type="ECO:0000256" key="9">
    <source>
        <dbReference type="ARBA" id="ARBA00058924"/>
    </source>
</evidence>
<accession>Q12ZB7</accession>
<dbReference type="PROSITE" id="PS01277">
    <property type="entry name" value="RIBONUCLEASE_PH"/>
    <property type="match status" value="1"/>
</dbReference>